<reference evidence="2" key="1">
    <citation type="submission" date="2021-01" db="EMBL/GenBank/DDBJ databases">
        <title>Whole genome shotgun sequence of Rhizocola hellebori NBRC 109834.</title>
        <authorList>
            <person name="Komaki H."/>
            <person name="Tamura T."/>
        </authorList>
    </citation>
    <scope>NUCLEOTIDE SEQUENCE</scope>
    <source>
        <strain evidence="2">NBRC 109834</strain>
    </source>
</reference>
<keyword evidence="3" id="KW-1185">Reference proteome</keyword>
<dbReference type="InterPro" id="IPR011008">
    <property type="entry name" value="Dimeric_a/b-barrel"/>
</dbReference>
<dbReference type="RefSeq" id="WP_203909789.1">
    <property type="nucleotide sequence ID" value="NZ_BONY01000023.1"/>
</dbReference>
<dbReference type="Proteomes" id="UP000612899">
    <property type="component" value="Unassembled WGS sequence"/>
</dbReference>
<comment type="caution">
    <text evidence="2">The sequence shown here is derived from an EMBL/GenBank/DDBJ whole genome shotgun (WGS) entry which is preliminary data.</text>
</comment>
<accession>A0A8J3QA25</accession>
<evidence type="ECO:0000259" key="1">
    <source>
        <dbReference type="Pfam" id="PF11695"/>
    </source>
</evidence>
<protein>
    <recommendedName>
        <fullName evidence="1">DUF3291 domain-containing protein</fullName>
    </recommendedName>
</protein>
<name>A0A8J3QA25_9ACTN</name>
<evidence type="ECO:0000313" key="3">
    <source>
        <dbReference type="Proteomes" id="UP000612899"/>
    </source>
</evidence>
<dbReference type="InterPro" id="IPR021708">
    <property type="entry name" value="DUF3291"/>
</dbReference>
<dbReference type="AlphaFoldDB" id="A0A8J3QA25"/>
<evidence type="ECO:0000313" key="2">
    <source>
        <dbReference type="EMBL" id="GIH05962.1"/>
    </source>
</evidence>
<gene>
    <name evidence="2" type="ORF">Rhe02_40290</name>
</gene>
<proteinExistence type="predicted"/>
<dbReference type="EMBL" id="BONY01000023">
    <property type="protein sequence ID" value="GIH05962.1"/>
    <property type="molecule type" value="Genomic_DNA"/>
</dbReference>
<dbReference type="SUPFAM" id="SSF54909">
    <property type="entry name" value="Dimeric alpha+beta barrel"/>
    <property type="match status" value="1"/>
</dbReference>
<dbReference type="Pfam" id="PF11695">
    <property type="entry name" value="DUF3291"/>
    <property type="match status" value="1"/>
</dbReference>
<sequence>MNLAQLNIARLRFPLDGPELKDFVDALPEINGLGDASPGFVWRLQDDSGDATGVANPFGEGVIINLTVWESVEALREFIYRSPHLDYMRRRREWFDHNGIEAHLVLWWVPEGHTPTVDEAAERLAHLEKHGSTEHAFTLREPYPAA</sequence>
<organism evidence="2 3">
    <name type="scientific">Rhizocola hellebori</name>
    <dbReference type="NCBI Taxonomy" id="1392758"/>
    <lineage>
        <taxon>Bacteria</taxon>
        <taxon>Bacillati</taxon>
        <taxon>Actinomycetota</taxon>
        <taxon>Actinomycetes</taxon>
        <taxon>Micromonosporales</taxon>
        <taxon>Micromonosporaceae</taxon>
        <taxon>Rhizocola</taxon>
    </lineage>
</organism>
<feature type="domain" description="DUF3291" evidence="1">
    <location>
        <begin position="3"/>
        <end position="141"/>
    </location>
</feature>